<evidence type="ECO:0000256" key="1">
    <source>
        <dbReference type="ARBA" id="ARBA00004245"/>
    </source>
</evidence>
<proteinExistence type="inferred from homology"/>
<feature type="domain" description="EF-hand" evidence="9">
    <location>
        <begin position="20"/>
        <end position="55"/>
    </location>
</feature>
<gene>
    <name evidence="10" type="ORF">ECRASSUSDP1_LOCUS24118</name>
</gene>
<sequence length="161" mass="18548">MSISEEKKEERNYVDELTDEQKNELKEAFSLFDKDGDGTITIDELSVVMKSIGQNGSREAVKEMVKDIDDDDDGEVSFDEFMKLMAKKMKEGETDEELIEAFKTFDLNGTNYITEDELAEIMEKYGEKMPRDEVHKMFLEADKTGDGTLTFEEFVLMMMAK</sequence>
<dbReference type="EMBL" id="CAMPGE010024823">
    <property type="protein sequence ID" value="CAI2382640.1"/>
    <property type="molecule type" value="Genomic_DNA"/>
</dbReference>
<dbReference type="PANTHER" id="PTHR23048">
    <property type="entry name" value="MYOSIN LIGHT CHAIN 1, 3"/>
    <property type="match status" value="1"/>
</dbReference>
<dbReference type="PROSITE" id="PS50222">
    <property type="entry name" value="EF_HAND_2"/>
    <property type="match status" value="4"/>
</dbReference>
<dbReference type="InterPro" id="IPR002048">
    <property type="entry name" value="EF_hand_dom"/>
</dbReference>
<protein>
    <recommendedName>
        <fullName evidence="9">EF-hand domain-containing protein</fullName>
    </recommendedName>
</protein>
<comment type="subcellular location">
    <subcellularLocation>
        <location evidence="1">Cytoplasm</location>
        <location evidence="1">Cytoskeleton</location>
    </subcellularLocation>
</comment>
<evidence type="ECO:0000256" key="8">
    <source>
        <dbReference type="ARBA" id="ARBA00025692"/>
    </source>
</evidence>
<dbReference type="PROSITE" id="PS00018">
    <property type="entry name" value="EF_HAND_1"/>
    <property type="match status" value="3"/>
</dbReference>
<name>A0AAD2D7K4_EUPCR</name>
<accession>A0AAD2D7K4</accession>
<keyword evidence="3" id="KW-0963">Cytoplasm</keyword>
<evidence type="ECO:0000313" key="10">
    <source>
        <dbReference type="EMBL" id="CAI2382640.1"/>
    </source>
</evidence>
<evidence type="ECO:0000256" key="7">
    <source>
        <dbReference type="ARBA" id="ARBA00023212"/>
    </source>
</evidence>
<dbReference type="PANTHER" id="PTHR23048:SF59">
    <property type="entry name" value="EF-HAND SUPERFAMILY PROTEIN"/>
    <property type="match status" value="1"/>
</dbReference>
<evidence type="ECO:0000256" key="6">
    <source>
        <dbReference type="ARBA" id="ARBA00022837"/>
    </source>
</evidence>
<evidence type="ECO:0000256" key="2">
    <source>
        <dbReference type="ARBA" id="ARBA00005253"/>
    </source>
</evidence>
<comment type="caution">
    <text evidence="10">The sequence shown here is derived from an EMBL/GenBank/DDBJ whole genome shotgun (WGS) entry which is preliminary data.</text>
</comment>
<dbReference type="Pfam" id="PF13499">
    <property type="entry name" value="EF-hand_7"/>
    <property type="match status" value="2"/>
</dbReference>
<dbReference type="Gene3D" id="1.10.238.10">
    <property type="entry name" value="EF-hand"/>
    <property type="match status" value="2"/>
</dbReference>
<keyword evidence="11" id="KW-1185">Reference proteome</keyword>
<keyword evidence="6" id="KW-0106">Calcium</keyword>
<dbReference type="FunFam" id="1.10.238.10:FF:000178">
    <property type="entry name" value="Calmodulin-2 A"/>
    <property type="match status" value="1"/>
</dbReference>
<comment type="similarity">
    <text evidence="2">Belongs to the centrin family.</text>
</comment>
<dbReference type="SUPFAM" id="SSF47473">
    <property type="entry name" value="EF-hand"/>
    <property type="match status" value="1"/>
</dbReference>
<keyword evidence="5" id="KW-0677">Repeat</keyword>
<dbReference type="InterPro" id="IPR050230">
    <property type="entry name" value="CALM/Myosin/TropC-like"/>
</dbReference>
<organism evidence="10 11">
    <name type="scientific">Euplotes crassus</name>
    <dbReference type="NCBI Taxonomy" id="5936"/>
    <lineage>
        <taxon>Eukaryota</taxon>
        <taxon>Sar</taxon>
        <taxon>Alveolata</taxon>
        <taxon>Ciliophora</taxon>
        <taxon>Intramacronucleata</taxon>
        <taxon>Spirotrichea</taxon>
        <taxon>Hypotrichia</taxon>
        <taxon>Euplotida</taxon>
        <taxon>Euplotidae</taxon>
        <taxon>Moneuplotes</taxon>
    </lineage>
</organism>
<feature type="domain" description="EF-hand" evidence="9">
    <location>
        <begin position="129"/>
        <end position="161"/>
    </location>
</feature>
<evidence type="ECO:0000256" key="3">
    <source>
        <dbReference type="ARBA" id="ARBA00022490"/>
    </source>
</evidence>
<dbReference type="InterPro" id="IPR011992">
    <property type="entry name" value="EF-hand-dom_pair"/>
</dbReference>
<feature type="domain" description="EF-hand" evidence="9">
    <location>
        <begin position="93"/>
        <end position="128"/>
    </location>
</feature>
<evidence type="ECO:0000259" key="9">
    <source>
        <dbReference type="PROSITE" id="PS50222"/>
    </source>
</evidence>
<keyword evidence="4" id="KW-0479">Metal-binding</keyword>
<dbReference type="Proteomes" id="UP001295684">
    <property type="component" value="Unassembled WGS sequence"/>
</dbReference>
<comment type="function">
    <text evidence="8">Plays a fundamental role in microtubule organizing center structure and function. Component of the infraciliary lattice (ICL) and the ciliary basal bodies.</text>
</comment>
<evidence type="ECO:0000256" key="5">
    <source>
        <dbReference type="ARBA" id="ARBA00022737"/>
    </source>
</evidence>
<evidence type="ECO:0000313" key="11">
    <source>
        <dbReference type="Proteomes" id="UP001295684"/>
    </source>
</evidence>
<dbReference type="SMART" id="SM00054">
    <property type="entry name" value="EFh"/>
    <property type="match status" value="4"/>
</dbReference>
<feature type="domain" description="EF-hand" evidence="9">
    <location>
        <begin position="56"/>
        <end position="91"/>
    </location>
</feature>
<dbReference type="GO" id="GO:0016460">
    <property type="term" value="C:myosin II complex"/>
    <property type="evidence" value="ECO:0007669"/>
    <property type="project" value="TreeGrafter"/>
</dbReference>
<evidence type="ECO:0000256" key="4">
    <source>
        <dbReference type="ARBA" id="ARBA00022723"/>
    </source>
</evidence>
<dbReference type="GO" id="GO:0005509">
    <property type="term" value="F:calcium ion binding"/>
    <property type="evidence" value="ECO:0007669"/>
    <property type="project" value="InterPro"/>
</dbReference>
<dbReference type="AlphaFoldDB" id="A0AAD2D7K4"/>
<reference evidence="10" key="1">
    <citation type="submission" date="2023-07" db="EMBL/GenBank/DDBJ databases">
        <authorList>
            <consortium name="AG Swart"/>
            <person name="Singh M."/>
            <person name="Singh A."/>
            <person name="Seah K."/>
            <person name="Emmerich C."/>
        </authorList>
    </citation>
    <scope>NUCLEOTIDE SEQUENCE</scope>
    <source>
        <strain evidence="10">DP1</strain>
    </source>
</reference>
<keyword evidence="7" id="KW-0206">Cytoskeleton</keyword>
<dbReference type="CDD" id="cd00051">
    <property type="entry name" value="EFh"/>
    <property type="match status" value="2"/>
</dbReference>
<dbReference type="InterPro" id="IPR018247">
    <property type="entry name" value="EF_Hand_1_Ca_BS"/>
</dbReference>